<dbReference type="InterPro" id="IPR001387">
    <property type="entry name" value="Cro/C1-type_HTH"/>
</dbReference>
<dbReference type="SMART" id="SM00530">
    <property type="entry name" value="HTH_XRE"/>
    <property type="match status" value="1"/>
</dbReference>
<gene>
    <name evidence="2" type="ORF">V5J35_003715</name>
</gene>
<organism evidence="2 3">
    <name type="scientific">Endozoicomonas lisbonensis</name>
    <dbReference type="NCBI Taxonomy" id="3120522"/>
    <lineage>
        <taxon>Bacteria</taxon>
        <taxon>Pseudomonadati</taxon>
        <taxon>Pseudomonadota</taxon>
        <taxon>Gammaproteobacteria</taxon>
        <taxon>Oceanospirillales</taxon>
        <taxon>Endozoicomonadaceae</taxon>
        <taxon>Endozoicomonas</taxon>
    </lineage>
</organism>
<dbReference type="SUPFAM" id="SSF47413">
    <property type="entry name" value="lambda repressor-like DNA-binding domains"/>
    <property type="match status" value="1"/>
</dbReference>
<dbReference type="Pfam" id="PF01381">
    <property type="entry name" value="HTH_3"/>
    <property type="match status" value="1"/>
</dbReference>
<accession>A0ABV2SL99</accession>
<proteinExistence type="predicted"/>
<dbReference type="Gene3D" id="1.10.260.40">
    <property type="entry name" value="lambda repressor-like DNA-binding domains"/>
    <property type="match status" value="1"/>
</dbReference>
<protein>
    <submittedName>
        <fullName evidence="2">HTH-type transcriptional regulator/antitoxin HipB</fullName>
    </submittedName>
</protein>
<dbReference type="RefSeq" id="WP_354008601.1">
    <property type="nucleotide sequence ID" value="NZ_JBEWTA010000001.1"/>
</dbReference>
<keyword evidence="3" id="KW-1185">Reference proteome</keyword>
<dbReference type="CDD" id="cd00093">
    <property type="entry name" value="HTH_XRE"/>
    <property type="match status" value="1"/>
</dbReference>
<evidence type="ECO:0000313" key="2">
    <source>
        <dbReference type="EMBL" id="MET4758523.1"/>
    </source>
</evidence>
<name>A0ABV2SL99_9GAMM</name>
<reference evidence="2 3" key="1">
    <citation type="submission" date="2024-06" db="EMBL/GenBank/DDBJ databases">
        <title>Genomic Encyclopedia of Type Strains, Phase V (KMG-V): Genome sequencing to study the core and pangenomes of soil and plant-associated prokaryotes.</title>
        <authorList>
            <person name="Whitman W."/>
        </authorList>
    </citation>
    <scope>NUCLEOTIDE SEQUENCE [LARGE SCALE GENOMIC DNA]</scope>
    <source>
        <strain evidence="2 3">NE40</strain>
    </source>
</reference>
<dbReference type="PROSITE" id="PS50943">
    <property type="entry name" value="HTH_CROC1"/>
    <property type="match status" value="1"/>
</dbReference>
<comment type="caution">
    <text evidence="2">The sequence shown here is derived from an EMBL/GenBank/DDBJ whole genome shotgun (WGS) entry which is preliminary data.</text>
</comment>
<evidence type="ECO:0000259" key="1">
    <source>
        <dbReference type="PROSITE" id="PS50943"/>
    </source>
</evidence>
<feature type="domain" description="HTH cro/C1-type" evidence="1">
    <location>
        <begin position="11"/>
        <end position="64"/>
    </location>
</feature>
<dbReference type="Proteomes" id="UP001549366">
    <property type="component" value="Unassembled WGS sequence"/>
</dbReference>
<sequence>MKTQMELAQALQYHRKAKGMGQKDMRLKIGMSQQQYQRAESGSDLRVSTLLRILEGLDLELQLVPRQKPGRSEAVSFDSDVKAESSWQDFLGDLED</sequence>
<dbReference type="EMBL" id="JBEWTB010000002">
    <property type="protein sequence ID" value="MET4758523.1"/>
    <property type="molecule type" value="Genomic_DNA"/>
</dbReference>
<dbReference type="InterPro" id="IPR010982">
    <property type="entry name" value="Lambda_DNA-bd_dom_sf"/>
</dbReference>
<evidence type="ECO:0000313" key="3">
    <source>
        <dbReference type="Proteomes" id="UP001549366"/>
    </source>
</evidence>